<evidence type="ECO:0000313" key="3">
    <source>
        <dbReference type="Proteomes" id="UP001165060"/>
    </source>
</evidence>
<dbReference type="InterPro" id="IPR000760">
    <property type="entry name" value="Inositol_monophosphatase-like"/>
</dbReference>
<name>A0ABQ6NA90_9STRA</name>
<dbReference type="EMBL" id="BRYB01006543">
    <property type="protein sequence ID" value="GMI51400.1"/>
    <property type="molecule type" value="Genomic_DNA"/>
</dbReference>
<dbReference type="Pfam" id="PF00459">
    <property type="entry name" value="Inositol_P"/>
    <property type="match status" value="1"/>
</dbReference>
<dbReference type="PANTHER" id="PTHR20854">
    <property type="entry name" value="INOSITOL MONOPHOSPHATASE"/>
    <property type="match status" value="1"/>
</dbReference>
<dbReference type="SUPFAM" id="SSF56655">
    <property type="entry name" value="Carbohydrate phosphatase"/>
    <property type="match status" value="1"/>
</dbReference>
<dbReference type="PANTHER" id="PTHR20854:SF4">
    <property type="entry name" value="INOSITOL-1-MONOPHOSPHATASE-RELATED"/>
    <property type="match status" value="1"/>
</dbReference>
<evidence type="ECO:0008006" key="4">
    <source>
        <dbReference type="Google" id="ProtNLM"/>
    </source>
</evidence>
<protein>
    <recommendedName>
        <fullName evidence="4">Inositol-phosphate phosphatase</fullName>
    </recommendedName>
</protein>
<organism evidence="2 3">
    <name type="scientific">Tetraparma gracilis</name>
    <dbReference type="NCBI Taxonomy" id="2962635"/>
    <lineage>
        <taxon>Eukaryota</taxon>
        <taxon>Sar</taxon>
        <taxon>Stramenopiles</taxon>
        <taxon>Ochrophyta</taxon>
        <taxon>Bolidophyceae</taxon>
        <taxon>Parmales</taxon>
        <taxon>Triparmaceae</taxon>
        <taxon>Tetraparma</taxon>
    </lineage>
</organism>
<sequence>MLEHLSLCSLCSSPGAELEVAYKSADLVDFATGVDLANEKLVSEAILAAFPSHAIIGEESSPDAVHDPAAPTWIIDPIDGTLNFAAGNPCCCVSVAFLPPGSPPAVGVVYAPALGELYVAVSGAGSFLNGRRAAAAENRQPNPSGNPLAAASVAFEFGYAREPASIALMTAALSRLLARGVRALRAPGSGVLNIVWVGLGRLDACYAGVGGEGWRAWDYAAGSLFVEEAGGKVGNWRGGGGGFDLFADNMLCARDEGMYEVVRGVLLE</sequence>
<comment type="caution">
    <text evidence="2">The sequence shown here is derived from an EMBL/GenBank/DDBJ whole genome shotgun (WGS) entry which is preliminary data.</text>
</comment>
<accession>A0ABQ6NA90</accession>
<evidence type="ECO:0000313" key="2">
    <source>
        <dbReference type="EMBL" id="GMI51400.1"/>
    </source>
</evidence>
<proteinExistence type="inferred from homology"/>
<evidence type="ECO:0000256" key="1">
    <source>
        <dbReference type="ARBA" id="ARBA00009759"/>
    </source>
</evidence>
<dbReference type="Gene3D" id="3.30.540.10">
    <property type="entry name" value="Fructose-1,6-Bisphosphatase, subunit A, domain 1"/>
    <property type="match status" value="1"/>
</dbReference>
<dbReference type="Proteomes" id="UP001165060">
    <property type="component" value="Unassembled WGS sequence"/>
</dbReference>
<dbReference type="Gene3D" id="3.40.190.80">
    <property type="match status" value="1"/>
</dbReference>
<dbReference type="PRINTS" id="PR00377">
    <property type="entry name" value="IMPHPHTASES"/>
</dbReference>
<reference evidence="2 3" key="1">
    <citation type="journal article" date="2023" name="Commun. Biol.">
        <title>Genome analysis of Parmales, the sister group of diatoms, reveals the evolutionary specialization of diatoms from phago-mixotrophs to photoautotrophs.</title>
        <authorList>
            <person name="Ban H."/>
            <person name="Sato S."/>
            <person name="Yoshikawa S."/>
            <person name="Yamada K."/>
            <person name="Nakamura Y."/>
            <person name="Ichinomiya M."/>
            <person name="Sato N."/>
            <person name="Blanc-Mathieu R."/>
            <person name="Endo H."/>
            <person name="Kuwata A."/>
            <person name="Ogata H."/>
        </authorList>
    </citation>
    <scope>NUCLEOTIDE SEQUENCE [LARGE SCALE GENOMIC DNA]</scope>
</reference>
<gene>
    <name evidence="2" type="ORF">TeGR_g2749</name>
</gene>
<comment type="similarity">
    <text evidence="1">Belongs to the inositol monophosphatase superfamily.</text>
</comment>
<keyword evidence="3" id="KW-1185">Reference proteome</keyword>